<keyword evidence="2" id="KW-0479">Metal-binding</keyword>
<dbReference type="SUPFAM" id="SSF50156">
    <property type="entry name" value="PDZ domain-like"/>
    <property type="match status" value="1"/>
</dbReference>
<keyword evidence="4 6" id="KW-0862">Zinc</keyword>
<comment type="similarity">
    <text evidence="6">Belongs to the peptidase M48 family.</text>
</comment>
<dbReference type="EMBL" id="FOZV01000001">
    <property type="protein sequence ID" value="SFS29919.1"/>
    <property type="molecule type" value="Genomic_DNA"/>
</dbReference>
<evidence type="ECO:0000256" key="4">
    <source>
        <dbReference type="ARBA" id="ARBA00022833"/>
    </source>
</evidence>
<feature type="domain" description="PDZ" evidence="9">
    <location>
        <begin position="111"/>
        <end position="134"/>
    </location>
</feature>
<evidence type="ECO:0000313" key="11">
    <source>
        <dbReference type="Proteomes" id="UP000198788"/>
    </source>
</evidence>
<dbReference type="Proteomes" id="UP000198788">
    <property type="component" value="Unassembled WGS sequence"/>
</dbReference>
<dbReference type="RefSeq" id="WP_092306101.1">
    <property type="nucleotide sequence ID" value="NZ_FOZV01000001.1"/>
</dbReference>
<dbReference type="OrthoDB" id="7338723at2"/>
<dbReference type="AlphaFoldDB" id="A0A1I6NPW2"/>
<keyword evidence="1 6" id="KW-0645">Protease</keyword>
<dbReference type="InterPro" id="IPR041489">
    <property type="entry name" value="PDZ_6"/>
</dbReference>
<dbReference type="Pfam" id="PF17820">
    <property type="entry name" value="PDZ_6"/>
    <property type="match status" value="1"/>
</dbReference>
<dbReference type="Gene3D" id="2.30.42.10">
    <property type="match status" value="1"/>
</dbReference>
<keyword evidence="3 6" id="KW-0378">Hydrolase</keyword>
<evidence type="ECO:0000259" key="9">
    <source>
        <dbReference type="Pfam" id="PF17820"/>
    </source>
</evidence>
<dbReference type="InterPro" id="IPR036034">
    <property type="entry name" value="PDZ_sf"/>
</dbReference>
<keyword evidence="11" id="KW-1185">Reference proteome</keyword>
<dbReference type="PANTHER" id="PTHR22726">
    <property type="entry name" value="METALLOENDOPEPTIDASE OMA1"/>
    <property type="match status" value="1"/>
</dbReference>
<feature type="domain" description="Peptidase M48" evidence="8">
    <location>
        <begin position="185"/>
        <end position="238"/>
    </location>
</feature>
<evidence type="ECO:0000256" key="2">
    <source>
        <dbReference type="ARBA" id="ARBA00022723"/>
    </source>
</evidence>
<accession>A0A1I6NPW2</accession>
<keyword evidence="7" id="KW-0732">Signal</keyword>
<dbReference type="STRING" id="871741.SAMN05192570_0300"/>
<proteinExistence type="inferred from homology"/>
<dbReference type="PANTHER" id="PTHR22726:SF1">
    <property type="entry name" value="METALLOENDOPEPTIDASE OMA1, MITOCHONDRIAL"/>
    <property type="match status" value="1"/>
</dbReference>
<organism evidence="10 11">
    <name type="scientific">Brevundimonas viscosa</name>
    <dbReference type="NCBI Taxonomy" id="871741"/>
    <lineage>
        <taxon>Bacteria</taxon>
        <taxon>Pseudomonadati</taxon>
        <taxon>Pseudomonadota</taxon>
        <taxon>Alphaproteobacteria</taxon>
        <taxon>Caulobacterales</taxon>
        <taxon>Caulobacteraceae</taxon>
        <taxon>Brevundimonas</taxon>
    </lineage>
</organism>
<dbReference type="Pfam" id="PF01435">
    <property type="entry name" value="Peptidase_M48"/>
    <property type="match status" value="1"/>
</dbReference>
<evidence type="ECO:0000256" key="3">
    <source>
        <dbReference type="ARBA" id="ARBA00022801"/>
    </source>
</evidence>
<dbReference type="PROSITE" id="PS51257">
    <property type="entry name" value="PROKAR_LIPOPROTEIN"/>
    <property type="match status" value="1"/>
</dbReference>
<evidence type="ECO:0000259" key="8">
    <source>
        <dbReference type="Pfam" id="PF01435"/>
    </source>
</evidence>
<dbReference type="GO" id="GO:0051603">
    <property type="term" value="P:proteolysis involved in protein catabolic process"/>
    <property type="evidence" value="ECO:0007669"/>
    <property type="project" value="TreeGrafter"/>
</dbReference>
<sequence>MAPAPRLLSVAVTAALAAALVGCSQTPASAPSVSAGNDAALRLSALTDLDERVARVAWRLSEANAALCPAVRQSAGWALHSAKQYSEDLRPHATERFGLRGDLPGVLSSPTGSPAAAAGFQPGDLLLAADGRPLAPGDHAGAPSWDGLGRNLRVVDEALADGGARFRVQRGAQTLELAVQAEHACGYDVQLNPSDELNARADGRRLFISTALAGFAASDDELAVILGHELAHHVLRHRHWSEAGGAARQTNDEAWVTQGGGGGAEQQADRVGLYLSARAGYDPAAAAPFWRRFGESNWRVRFPQIGHASAGSRARALEGVQREIEAKRAAGEELLP</sequence>
<dbReference type="GO" id="GO:0016020">
    <property type="term" value="C:membrane"/>
    <property type="evidence" value="ECO:0007669"/>
    <property type="project" value="TreeGrafter"/>
</dbReference>
<comment type="cofactor">
    <cofactor evidence="6">
        <name>Zn(2+)</name>
        <dbReference type="ChEBI" id="CHEBI:29105"/>
    </cofactor>
    <text evidence="6">Binds 1 zinc ion per subunit.</text>
</comment>
<name>A0A1I6NPW2_9CAUL</name>
<keyword evidence="5 6" id="KW-0482">Metalloprotease</keyword>
<evidence type="ECO:0000256" key="1">
    <source>
        <dbReference type="ARBA" id="ARBA00022670"/>
    </source>
</evidence>
<dbReference type="GO" id="GO:0046872">
    <property type="term" value="F:metal ion binding"/>
    <property type="evidence" value="ECO:0007669"/>
    <property type="project" value="UniProtKB-KW"/>
</dbReference>
<dbReference type="InterPro" id="IPR001915">
    <property type="entry name" value="Peptidase_M48"/>
</dbReference>
<feature type="signal peptide" evidence="7">
    <location>
        <begin position="1"/>
        <end position="30"/>
    </location>
</feature>
<evidence type="ECO:0000256" key="6">
    <source>
        <dbReference type="RuleBase" id="RU003983"/>
    </source>
</evidence>
<gene>
    <name evidence="10" type="ORF">SAMN05192570_0300</name>
</gene>
<feature type="chain" id="PRO_5011653734" evidence="7">
    <location>
        <begin position="31"/>
        <end position="336"/>
    </location>
</feature>
<evidence type="ECO:0000256" key="7">
    <source>
        <dbReference type="SAM" id="SignalP"/>
    </source>
</evidence>
<evidence type="ECO:0000256" key="5">
    <source>
        <dbReference type="ARBA" id="ARBA00023049"/>
    </source>
</evidence>
<dbReference type="InterPro" id="IPR051156">
    <property type="entry name" value="Mito/Outer_Membr_Metalloprot"/>
</dbReference>
<evidence type="ECO:0000313" key="10">
    <source>
        <dbReference type="EMBL" id="SFS29919.1"/>
    </source>
</evidence>
<protein>
    <submittedName>
        <fullName evidence="10">Peptidase family M48</fullName>
    </submittedName>
</protein>
<dbReference type="GO" id="GO:0004222">
    <property type="term" value="F:metalloendopeptidase activity"/>
    <property type="evidence" value="ECO:0007669"/>
    <property type="project" value="InterPro"/>
</dbReference>
<reference evidence="11" key="1">
    <citation type="submission" date="2016-10" db="EMBL/GenBank/DDBJ databases">
        <authorList>
            <person name="Varghese N."/>
            <person name="Submissions S."/>
        </authorList>
    </citation>
    <scope>NUCLEOTIDE SEQUENCE [LARGE SCALE GENOMIC DNA]</scope>
    <source>
        <strain evidence="11">CGMCC 1.10683</strain>
    </source>
</reference>